<dbReference type="Gene3D" id="2.30.29.30">
    <property type="entry name" value="Pleckstrin-homology domain (PH domain)/Phosphotyrosine-binding domain (PTB)"/>
    <property type="match status" value="1"/>
</dbReference>
<keyword evidence="4" id="KW-0653">Protein transport</keyword>
<keyword evidence="7" id="KW-0539">Nucleus</keyword>
<dbReference type="SMART" id="SM00160">
    <property type="entry name" value="RanBD"/>
    <property type="match status" value="1"/>
</dbReference>
<evidence type="ECO:0000313" key="11">
    <source>
        <dbReference type="Proteomes" id="UP000794436"/>
    </source>
</evidence>
<dbReference type="Proteomes" id="UP000794436">
    <property type="component" value="Unassembled WGS sequence"/>
</dbReference>
<comment type="caution">
    <text evidence="10">The sequence shown here is derived from an EMBL/GenBank/DDBJ whole genome shotgun (WGS) entry which is preliminary data.</text>
</comment>
<dbReference type="GO" id="GO:0005643">
    <property type="term" value="C:nuclear pore"/>
    <property type="evidence" value="ECO:0007669"/>
    <property type="project" value="UniProtKB-SubCell"/>
</dbReference>
<evidence type="ECO:0000256" key="1">
    <source>
        <dbReference type="ARBA" id="ARBA00004567"/>
    </source>
</evidence>
<dbReference type="SUPFAM" id="SSF50729">
    <property type="entry name" value="PH domain-like"/>
    <property type="match status" value="1"/>
</dbReference>
<dbReference type="Pfam" id="PF08911">
    <property type="entry name" value="NUP50"/>
    <property type="match status" value="1"/>
</dbReference>
<evidence type="ECO:0000313" key="10">
    <source>
        <dbReference type="EMBL" id="TMW69359.1"/>
    </source>
</evidence>
<feature type="region of interest" description="Disordered" evidence="8">
    <location>
        <begin position="284"/>
        <end position="395"/>
    </location>
</feature>
<feature type="domain" description="RanBD1" evidence="9">
    <location>
        <begin position="459"/>
        <end position="526"/>
    </location>
</feature>
<keyword evidence="3" id="KW-0509">mRNA transport</keyword>
<feature type="compositionally biased region" description="Acidic residues" evidence="8">
    <location>
        <begin position="55"/>
        <end position="69"/>
    </location>
</feature>
<keyword evidence="2" id="KW-0813">Transport</keyword>
<sequence length="572" mass="59658">MFIAALGAELLARLGLRNCTDVAAATVRQRPLAASTEGTMSKRRNENGQMRREEYEAEEEYEDNGENGQDEGFQRASEDAIRKRKIVVARTGFGKKPAAAPVATSASPFQGFQGLTSTKPADEPVKTNPFAGFSGLTSTASAAASAKPLVPSFIGASTSVKAASSTVATADTYQEGIERLNKEFFDLVSEQIKKNPSSNWIDAAQDYIKQAETVGNKFASSKPVPARSFAPLAAPAAAPAASKPFSFAATPAPQPAVTEKKAAEPVSSGFSFGAKKDAPAAVEKPASSGFSFGTKTDAAPSSTTSSGFSFGASSASKPAELEKTTPGFSFGASATAKPAETDKPKSLFSFAKSAEPEKPTPAFSFGSAPATTGPASSSSGFSFNLSKPAATSTTAPALSSGGFSFNLPSSSAPAASKPFSFGGASSAAPATNGDGAAGEEEDEENIGREEATVILKSDNPDDDCVFDADKAKIFEFKKDEKRWADKGTHPLKVLVNKSTKNARILVRNEIGKIVLNSSLYKGLTTKVNETKGKKTGLILSLQIEDTMTQFLLKVSTDKVDAFKDAVEKNTPQ</sequence>
<dbReference type="OrthoDB" id="185618at2759"/>
<dbReference type="InterPro" id="IPR015007">
    <property type="entry name" value="NUP2/50/61"/>
</dbReference>
<feature type="compositionally biased region" description="Low complexity" evidence="8">
    <location>
        <begin position="301"/>
        <end position="316"/>
    </location>
</feature>
<protein>
    <recommendedName>
        <fullName evidence="9">RanBD1 domain-containing protein</fullName>
    </recommendedName>
</protein>
<organism evidence="10 11">
    <name type="scientific">Pythium oligandrum</name>
    <name type="common">Mycoparasitic fungus</name>
    <dbReference type="NCBI Taxonomy" id="41045"/>
    <lineage>
        <taxon>Eukaryota</taxon>
        <taxon>Sar</taxon>
        <taxon>Stramenopiles</taxon>
        <taxon>Oomycota</taxon>
        <taxon>Peronosporomycetes</taxon>
        <taxon>Pythiales</taxon>
        <taxon>Pythiaceae</taxon>
        <taxon>Pythium</taxon>
    </lineage>
</organism>
<name>A0A8K1FQF2_PYTOL</name>
<evidence type="ECO:0000256" key="8">
    <source>
        <dbReference type="SAM" id="MobiDB-lite"/>
    </source>
</evidence>
<dbReference type="PANTHER" id="PTHR38697">
    <property type="entry name" value="NUCLEAR PORE COMPLEX PROTEIN SIMILAR TO S. CEREVISIAE NUP2 (EUROFUNG)"/>
    <property type="match status" value="1"/>
</dbReference>
<accession>A0A8K1FQF2</accession>
<dbReference type="CDD" id="cd13170">
    <property type="entry name" value="RanBD_NUP50"/>
    <property type="match status" value="1"/>
</dbReference>
<evidence type="ECO:0000256" key="3">
    <source>
        <dbReference type="ARBA" id="ARBA00022816"/>
    </source>
</evidence>
<dbReference type="EMBL" id="SPLM01000001">
    <property type="protein sequence ID" value="TMW69359.1"/>
    <property type="molecule type" value="Genomic_DNA"/>
</dbReference>
<evidence type="ECO:0000256" key="4">
    <source>
        <dbReference type="ARBA" id="ARBA00022927"/>
    </source>
</evidence>
<evidence type="ECO:0000259" key="9">
    <source>
        <dbReference type="PROSITE" id="PS50196"/>
    </source>
</evidence>
<feature type="compositionally biased region" description="Low complexity" evidence="8">
    <location>
        <begin position="419"/>
        <end position="434"/>
    </location>
</feature>
<dbReference type="InterPro" id="IPR000156">
    <property type="entry name" value="Ran_bind_dom"/>
</dbReference>
<evidence type="ECO:0000256" key="7">
    <source>
        <dbReference type="ARBA" id="ARBA00023242"/>
    </source>
</evidence>
<gene>
    <name evidence="10" type="ORF">Poli38472_001515</name>
</gene>
<dbReference type="GO" id="GO:0015031">
    <property type="term" value="P:protein transport"/>
    <property type="evidence" value="ECO:0007669"/>
    <property type="project" value="UniProtKB-KW"/>
</dbReference>
<comment type="subcellular location">
    <subcellularLocation>
        <location evidence="1">Nucleus</location>
        <location evidence="1">Nuclear pore complex</location>
    </subcellularLocation>
</comment>
<dbReference type="AlphaFoldDB" id="A0A8K1FQF2"/>
<reference evidence="10" key="1">
    <citation type="submission" date="2019-03" db="EMBL/GenBank/DDBJ databases">
        <title>Long read genome sequence of the mycoparasitic Pythium oligandrum ATCC 38472 isolated from sugarbeet rhizosphere.</title>
        <authorList>
            <person name="Gaulin E."/>
        </authorList>
    </citation>
    <scope>NUCLEOTIDE SEQUENCE</scope>
    <source>
        <strain evidence="10">ATCC 38472_TT</strain>
    </source>
</reference>
<evidence type="ECO:0000256" key="2">
    <source>
        <dbReference type="ARBA" id="ARBA00022448"/>
    </source>
</evidence>
<evidence type="ECO:0000256" key="5">
    <source>
        <dbReference type="ARBA" id="ARBA00023010"/>
    </source>
</evidence>
<dbReference type="GO" id="GO:0051028">
    <property type="term" value="P:mRNA transport"/>
    <property type="evidence" value="ECO:0007669"/>
    <property type="project" value="UniProtKB-KW"/>
</dbReference>
<feature type="region of interest" description="Disordered" evidence="8">
    <location>
        <begin position="31"/>
        <end position="78"/>
    </location>
</feature>
<feature type="compositionally biased region" description="Low complexity" evidence="8">
    <location>
        <begin position="366"/>
        <end position="395"/>
    </location>
</feature>
<keyword evidence="5" id="KW-0811">Translocation</keyword>
<keyword evidence="6" id="KW-0906">Nuclear pore complex</keyword>
<dbReference type="InterPro" id="IPR053074">
    <property type="entry name" value="NPC_Nucleoporin"/>
</dbReference>
<dbReference type="PANTHER" id="PTHR38697:SF1">
    <property type="entry name" value="NUCLEAR PORE COMPLEX PROTEIN SIMILAR TO S. CEREVISIAE NUP2 (EUROFUNG)"/>
    <property type="match status" value="1"/>
</dbReference>
<keyword evidence="11" id="KW-1185">Reference proteome</keyword>
<feature type="region of interest" description="Disordered" evidence="8">
    <location>
        <begin position="419"/>
        <end position="446"/>
    </location>
</feature>
<dbReference type="Pfam" id="PF00638">
    <property type="entry name" value="Ran_BP1"/>
    <property type="match status" value="1"/>
</dbReference>
<proteinExistence type="predicted"/>
<dbReference type="InterPro" id="IPR011993">
    <property type="entry name" value="PH-like_dom_sf"/>
</dbReference>
<dbReference type="PROSITE" id="PS50196">
    <property type="entry name" value="RANBD1"/>
    <property type="match status" value="1"/>
</dbReference>
<feature type="compositionally biased region" description="Basic and acidic residues" evidence="8">
    <location>
        <begin position="43"/>
        <end position="54"/>
    </location>
</feature>
<evidence type="ECO:0000256" key="6">
    <source>
        <dbReference type="ARBA" id="ARBA00023132"/>
    </source>
</evidence>